<dbReference type="Pfam" id="PF12643">
    <property type="entry name" value="MazG-like"/>
    <property type="match status" value="1"/>
</dbReference>
<comment type="caution">
    <text evidence="1">The sequence shown here is derived from an EMBL/GenBank/DDBJ whole genome shotgun (WGS) entry which is preliminary data.</text>
</comment>
<reference evidence="1 2" key="1">
    <citation type="submission" date="2018-04" db="EMBL/GenBank/DDBJ databases">
        <title>Chitinophaga fuyangensis sp. nov., isolated from soil in a chemical factory.</title>
        <authorList>
            <person name="Chen K."/>
        </authorList>
    </citation>
    <scope>NUCLEOTIDE SEQUENCE [LARGE SCALE GENOMIC DNA]</scope>
    <source>
        <strain evidence="1 2">LY-1</strain>
    </source>
</reference>
<accession>A0A2T7BBK7</accession>
<dbReference type="GO" id="GO:0047429">
    <property type="term" value="F:nucleoside triphosphate diphosphatase activity"/>
    <property type="evidence" value="ECO:0007669"/>
    <property type="project" value="InterPro"/>
</dbReference>
<protein>
    <recommendedName>
        <fullName evidence="3">Nucleotide pyrophosphohydrolase</fullName>
    </recommendedName>
</protein>
<dbReference type="AlphaFoldDB" id="A0A2T7BBK7"/>
<dbReference type="GO" id="GO:0009143">
    <property type="term" value="P:nucleoside triphosphate catabolic process"/>
    <property type="evidence" value="ECO:0007669"/>
    <property type="project" value="InterPro"/>
</dbReference>
<dbReference type="Proteomes" id="UP000244450">
    <property type="component" value="Unassembled WGS sequence"/>
</dbReference>
<dbReference type="SUPFAM" id="SSF101386">
    <property type="entry name" value="all-alpha NTP pyrophosphatases"/>
    <property type="match status" value="1"/>
</dbReference>
<dbReference type="RefSeq" id="WP_108689428.1">
    <property type="nucleotide sequence ID" value="NZ_QCYK01000004.1"/>
</dbReference>
<evidence type="ECO:0000313" key="2">
    <source>
        <dbReference type="Proteomes" id="UP000244450"/>
    </source>
</evidence>
<dbReference type="Gene3D" id="1.10.287.1080">
    <property type="entry name" value="MazG-like"/>
    <property type="match status" value="1"/>
</dbReference>
<dbReference type="EMBL" id="QCYK01000004">
    <property type="protein sequence ID" value="PUZ21779.1"/>
    <property type="molecule type" value="Genomic_DNA"/>
</dbReference>
<name>A0A2T7BBK7_9BACT</name>
<gene>
    <name evidence="1" type="ORF">DCC81_24640</name>
</gene>
<organism evidence="1 2">
    <name type="scientific">Chitinophaga parva</name>
    <dbReference type="NCBI Taxonomy" id="2169414"/>
    <lineage>
        <taxon>Bacteria</taxon>
        <taxon>Pseudomonadati</taxon>
        <taxon>Bacteroidota</taxon>
        <taxon>Chitinophagia</taxon>
        <taxon>Chitinophagales</taxon>
        <taxon>Chitinophagaceae</taxon>
        <taxon>Chitinophaga</taxon>
    </lineage>
</organism>
<keyword evidence="2" id="KW-1185">Reference proteome</keyword>
<evidence type="ECO:0000313" key="1">
    <source>
        <dbReference type="EMBL" id="PUZ21779.1"/>
    </source>
</evidence>
<sequence length="105" mass="11926">MKTGILESLHEVNEKRSIEAFGFPLADWSEMEWCCAIAGEAGEQINFVKKQRRDEVDLREEIGKEMADVIIYIDLLAARMGIDLPEAIRQKFNEVSGKKGVDIKI</sequence>
<evidence type="ECO:0008006" key="3">
    <source>
        <dbReference type="Google" id="ProtNLM"/>
    </source>
</evidence>
<proteinExistence type="predicted"/>
<dbReference type="InterPro" id="IPR025984">
    <property type="entry name" value="DCTPP"/>
</dbReference>
<dbReference type="OrthoDB" id="9791898at2"/>